<geneLocation type="plasmid" evidence="2">
    <name>pCMC57_01</name>
</geneLocation>
<evidence type="ECO:0000256" key="1">
    <source>
        <dbReference type="SAM" id="MobiDB-lite"/>
    </source>
</evidence>
<accession>A0AB33K355</accession>
<keyword evidence="2" id="KW-0614">Plasmid</keyword>
<evidence type="ECO:0000313" key="2">
    <source>
        <dbReference type="EMBL" id="BFP50022.1"/>
    </source>
</evidence>
<name>A0AB33K355_9ACTN</name>
<dbReference type="EMBL" id="AP035882">
    <property type="protein sequence ID" value="BFP50022.1"/>
    <property type="molecule type" value="Genomic_DNA"/>
</dbReference>
<feature type="region of interest" description="Disordered" evidence="1">
    <location>
        <begin position="370"/>
        <end position="420"/>
    </location>
</feature>
<proteinExistence type="predicted"/>
<protein>
    <submittedName>
        <fullName evidence="2">Uncharacterized protein</fullName>
    </submittedName>
</protein>
<gene>
    <name evidence="2" type="ORF">KCMC57_63900</name>
</gene>
<feature type="compositionally biased region" description="Low complexity" evidence="1">
    <location>
        <begin position="386"/>
        <end position="408"/>
    </location>
</feature>
<dbReference type="AlphaFoldDB" id="A0AB33K355"/>
<dbReference type="RefSeq" id="WP_407992413.1">
    <property type="nucleotide sequence ID" value="NZ_AP035882.1"/>
</dbReference>
<sequence>MAILATVSGTAIRPGVSRNNRRYTAEAIGRAVERAQQRIAKGDMPLTTLTHHEAGDDSTRIVGRISSITQEADGSASYTAEIADTAAGRDILALVSGPKPVLKGVSIRGAWLGKVRREQGPDGNAVETADDLELDGLDYTRKPGVLGAQIDSVELVGATPRESDGSQRVLIAESAPEATVTITEADTEPAPAYADPGYQGDKQKRYDVGTKAGAIAAWAQLRESDTARRYTSAQLKRINERVRKALRGHGVNVVAQEGWLVDAPQSVSEALSECWDMAGPGGSLYVSLTNGPTTVTVSSSLLDPHDLDAVGRAAMAGACQAILGIDPDLDADVDVPEARETILSDRELEERMLRLGMRSSQNYKPVELAVESATAETGSIPEEAPETATAGEPTPALETSTADPAADPATEEEPAMAESITPAADTAAAPATGGIHLTDDQFAQLLARMAPVAAPVEAAPAVAAPVAETAAPAPAEVPATAAAPVTESDEDRINRLVAEGIKAALPAAIQESVERGGGPARKGLVETTAPADAATAVSGLPEGWPQKPLHKYTDEEFRTHVSSSTANFVLGGRGSQD</sequence>
<dbReference type="KEGG" id="kic:KCMC57_63900"/>
<organism evidence="2">
    <name type="scientific">Kitasatospora sp. CMC57</name>
    <dbReference type="NCBI Taxonomy" id="3231513"/>
    <lineage>
        <taxon>Bacteria</taxon>
        <taxon>Bacillati</taxon>
        <taxon>Actinomycetota</taxon>
        <taxon>Actinomycetes</taxon>
        <taxon>Kitasatosporales</taxon>
        <taxon>Streptomycetaceae</taxon>
        <taxon>Kitasatospora</taxon>
    </lineage>
</organism>
<reference evidence="2" key="1">
    <citation type="submission" date="2024-07" db="EMBL/GenBank/DDBJ databases">
        <title>Complete genome sequences of cellulolytic bacteria, Kitasatospora sp. CMC57 and Streptomyces sp. CMC78, isolated from Japanese agricultural soil.</title>
        <authorList>
            <person name="Hashimoto T."/>
            <person name="Ito M."/>
            <person name="Iwamoto M."/>
            <person name="Fukahori D."/>
            <person name="Shoda T."/>
            <person name="Sakoda M."/>
            <person name="Morohoshi T."/>
            <person name="Mitsuboshi M."/>
            <person name="Nishizawa T."/>
        </authorList>
    </citation>
    <scope>NUCLEOTIDE SEQUENCE</scope>
    <source>
        <strain evidence="2">CMC57</strain>
        <plasmid evidence="2">pCMC57_01</plasmid>
    </source>
</reference>